<dbReference type="PANTHER" id="PTHR19871:SF14">
    <property type="entry name" value="DUF4062 DOMAIN-CONTAINING PROTEIN"/>
    <property type="match status" value="1"/>
</dbReference>
<organism evidence="1">
    <name type="scientific">marine sediment metagenome</name>
    <dbReference type="NCBI Taxonomy" id="412755"/>
    <lineage>
        <taxon>unclassified sequences</taxon>
        <taxon>metagenomes</taxon>
        <taxon>ecological metagenomes</taxon>
    </lineage>
</organism>
<dbReference type="PANTHER" id="PTHR19871">
    <property type="entry name" value="BETA TRANSDUCIN-RELATED PROTEIN"/>
    <property type="match status" value="1"/>
</dbReference>
<protein>
    <submittedName>
        <fullName evidence="1">Uncharacterized protein</fullName>
    </submittedName>
</protein>
<dbReference type="AlphaFoldDB" id="X0W1I2"/>
<dbReference type="InterPro" id="IPR052752">
    <property type="entry name" value="NACHT-WD_repeat"/>
</dbReference>
<reference evidence="1" key="1">
    <citation type="journal article" date="2014" name="Front. Microbiol.">
        <title>High frequency of phylogenetically diverse reductive dehalogenase-homologous genes in deep subseafloor sedimentary metagenomes.</title>
        <authorList>
            <person name="Kawai M."/>
            <person name="Futagami T."/>
            <person name="Toyoda A."/>
            <person name="Takaki Y."/>
            <person name="Nishi S."/>
            <person name="Hori S."/>
            <person name="Arai W."/>
            <person name="Tsubouchi T."/>
            <person name="Morono Y."/>
            <person name="Uchiyama I."/>
            <person name="Ito T."/>
            <person name="Fujiyama A."/>
            <person name="Inagaki F."/>
            <person name="Takami H."/>
        </authorList>
    </citation>
    <scope>NUCLEOTIDE SEQUENCE</scope>
    <source>
        <strain evidence="1">Expedition CK06-06</strain>
    </source>
</reference>
<dbReference type="EMBL" id="BARS01039286">
    <property type="protein sequence ID" value="GAG17207.1"/>
    <property type="molecule type" value="Genomic_DNA"/>
</dbReference>
<evidence type="ECO:0000313" key="1">
    <source>
        <dbReference type="EMBL" id="GAG17207.1"/>
    </source>
</evidence>
<name>X0W1I2_9ZZZZ</name>
<proteinExistence type="predicted"/>
<gene>
    <name evidence="1" type="ORF">S01H1_60008</name>
</gene>
<feature type="non-terminal residue" evidence="1">
    <location>
        <position position="1"/>
    </location>
</feature>
<comment type="caution">
    <text evidence="1">The sequence shown here is derived from an EMBL/GenBank/DDBJ whole genome shotgun (WGS) entry which is preliminary data.</text>
</comment>
<accession>X0W1I2</accession>
<sequence length="193" mass="22416">YLVAAKNGLSEDEMLDVLSLDEEVFQDFLAHARHELPTQERGKQRLPVVIWSRLYFDLEPYLTERTADGASLMTFYHRQLSEAVTEHYLAGDERGDRHRGLAQYFDDQELEIERVPNLRKMSELPYQQTLGEMWNDLHATLTDFRFLERKSAELGVLESTDAKGNVTRTYTGVFLLQDDFRLALEKWPASGRS</sequence>